<comment type="caution">
    <text evidence="1">The sequence shown here is derived from an EMBL/GenBank/DDBJ whole genome shotgun (WGS) entry which is preliminary data.</text>
</comment>
<dbReference type="AlphaFoldDB" id="A0A369JAC9"/>
<name>A0A369JAC9_HYPMA</name>
<protein>
    <recommendedName>
        <fullName evidence="3">Protein kinase domain-containing protein</fullName>
    </recommendedName>
</protein>
<organism evidence="1 2">
    <name type="scientific">Hypsizygus marmoreus</name>
    <name type="common">White beech mushroom</name>
    <name type="synonym">Agaricus marmoreus</name>
    <dbReference type="NCBI Taxonomy" id="39966"/>
    <lineage>
        <taxon>Eukaryota</taxon>
        <taxon>Fungi</taxon>
        <taxon>Dikarya</taxon>
        <taxon>Basidiomycota</taxon>
        <taxon>Agaricomycotina</taxon>
        <taxon>Agaricomycetes</taxon>
        <taxon>Agaricomycetidae</taxon>
        <taxon>Agaricales</taxon>
        <taxon>Tricholomatineae</taxon>
        <taxon>Lyophyllaceae</taxon>
        <taxon>Hypsizygus</taxon>
    </lineage>
</organism>
<dbReference type="EMBL" id="LUEZ02000113">
    <property type="protein sequence ID" value="RDB17395.1"/>
    <property type="molecule type" value="Genomic_DNA"/>
</dbReference>
<evidence type="ECO:0000313" key="1">
    <source>
        <dbReference type="EMBL" id="RDB17395.1"/>
    </source>
</evidence>
<gene>
    <name evidence="1" type="ORF">Hypma_001871</name>
</gene>
<evidence type="ECO:0008006" key="3">
    <source>
        <dbReference type="Google" id="ProtNLM"/>
    </source>
</evidence>
<reference evidence="1" key="1">
    <citation type="submission" date="2018-04" db="EMBL/GenBank/DDBJ databases">
        <title>Whole genome sequencing of Hypsizygus marmoreus.</title>
        <authorList>
            <person name="Choi I.-G."/>
            <person name="Min B."/>
            <person name="Kim J.-G."/>
            <person name="Kim S."/>
            <person name="Oh Y.-L."/>
            <person name="Kong W.-S."/>
            <person name="Park H."/>
            <person name="Jeong J."/>
            <person name="Song E.-S."/>
        </authorList>
    </citation>
    <scope>NUCLEOTIDE SEQUENCE [LARGE SCALE GENOMIC DNA]</scope>
    <source>
        <strain evidence="1">51987-8</strain>
    </source>
</reference>
<evidence type="ECO:0000313" key="2">
    <source>
        <dbReference type="Proteomes" id="UP000076154"/>
    </source>
</evidence>
<proteinExistence type="predicted"/>
<dbReference type="Proteomes" id="UP000076154">
    <property type="component" value="Unassembled WGS sequence"/>
</dbReference>
<dbReference type="InParanoid" id="A0A369JAC9"/>
<dbReference type="OrthoDB" id="2523927at2759"/>
<dbReference type="STRING" id="39966.A0A369JAC9"/>
<sequence>MATLTLFLESLSPNSPKHATVVLQRTSSFGLTGSFTQISFTPIERPEDDAASDFILVRSTLQNDATKSTLDVVIKATLLRRCEYEIALETKAYENHANALAGLIPEFHGLYVEGPNAIVQCLITQYCGEPLPTAFSLLPLGLRWKIVRQVLKMHEELGLHHLALFERNILREATTGNIYFIDLRMLRPHQCKRKLRIKAGCIHPSPDEVDYDELYKLVTKMQLWASNCVDFWGEPMFLHALGSAEDVMAMYPKYKITSEDQRKQMLVEAEVFLENVVIPLESPPITECLASEDVL</sequence>
<accession>A0A369JAC9</accession>
<keyword evidence="2" id="KW-1185">Reference proteome</keyword>